<keyword evidence="2" id="KW-0238">DNA-binding</keyword>
<sequence length="258" mass="29832">MPTSKTFHYSIFQPHIIRKLQLFNPTLVDFRNKPSRLNLIIHYLSIVLVLRFVFDMGDNNNNVNLPPGFRFCPTDEELVVHFLQRKASLLPYHPDIIPDLDLYPYDPWDLDGKAMVEGKKWYYYSRRTQNRITVNGYWKALGCDEQIISSSSNKRVGIKKYYVFHIGEAPEGVKTNWIMQEFRLSDHSATSSSSTSSGTSGRSKRRSHSKIDFSKWVICRVVEHSCDDDDDDDGGTELSCLDEVFLSLDDFDDISFPN</sequence>
<dbReference type="FunFam" id="2.170.150.80:FF:000014">
    <property type="entry name" value="NAC domain-containing protein 104"/>
    <property type="match status" value="1"/>
</dbReference>
<keyword evidence="7" id="KW-1185">Reference proteome</keyword>
<dbReference type="EMBL" id="JARYMX010000008">
    <property type="protein sequence ID" value="KAJ9538192.1"/>
    <property type="molecule type" value="Genomic_DNA"/>
</dbReference>
<gene>
    <name evidence="6" type="ORF">OSB04_030925</name>
</gene>
<organism evidence="6 7">
    <name type="scientific">Centaurea solstitialis</name>
    <name type="common">yellow star-thistle</name>
    <dbReference type="NCBI Taxonomy" id="347529"/>
    <lineage>
        <taxon>Eukaryota</taxon>
        <taxon>Viridiplantae</taxon>
        <taxon>Streptophyta</taxon>
        <taxon>Embryophyta</taxon>
        <taxon>Tracheophyta</taxon>
        <taxon>Spermatophyta</taxon>
        <taxon>Magnoliopsida</taxon>
        <taxon>eudicotyledons</taxon>
        <taxon>Gunneridae</taxon>
        <taxon>Pentapetalae</taxon>
        <taxon>asterids</taxon>
        <taxon>campanulids</taxon>
        <taxon>Asterales</taxon>
        <taxon>Asteraceae</taxon>
        <taxon>Carduoideae</taxon>
        <taxon>Cardueae</taxon>
        <taxon>Centaureinae</taxon>
        <taxon>Centaurea</taxon>
    </lineage>
</organism>
<evidence type="ECO:0000313" key="6">
    <source>
        <dbReference type="EMBL" id="KAJ9538192.1"/>
    </source>
</evidence>
<dbReference type="PROSITE" id="PS51005">
    <property type="entry name" value="NAC"/>
    <property type="match status" value="1"/>
</dbReference>
<keyword evidence="1" id="KW-0805">Transcription regulation</keyword>
<dbReference type="SUPFAM" id="SSF101941">
    <property type="entry name" value="NAC domain"/>
    <property type="match status" value="1"/>
</dbReference>
<comment type="caution">
    <text evidence="6">The sequence shown here is derived from an EMBL/GenBank/DDBJ whole genome shotgun (WGS) entry which is preliminary data.</text>
</comment>
<feature type="domain" description="NAC" evidence="5">
    <location>
        <begin position="65"/>
        <end position="224"/>
    </location>
</feature>
<keyword evidence="4" id="KW-0539">Nucleus</keyword>
<evidence type="ECO:0000256" key="4">
    <source>
        <dbReference type="ARBA" id="ARBA00023242"/>
    </source>
</evidence>
<dbReference type="AlphaFoldDB" id="A0AA38VTT2"/>
<proteinExistence type="predicted"/>
<dbReference type="InterPro" id="IPR036093">
    <property type="entry name" value="NAC_dom_sf"/>
</dbReference>
<evidence type="ECO:0000256" key="1">
    <source>
        <dbReference type="ARBA" id="ARBA00023015"/>
    </source>
</evidence>
<evidence type="ECO:0000259" key="5">
    <source>
        <dbReference type="PROSITE" id="PS51005"/>
    </source>
</evidence>
<evidence type="ECO:0000256" key="2">
    <source>
        <dbReference type="ARBA" id="ARBA00023125"/>
    </source>
</evidence>
<dbReference type="PANTHER" id="PTHR31719:SF182">
    <property type="entry name" value="XYLEM NAC DOMAIN 1-RELATED"/>
    <property type="match status" value="1"/>
</dbReference>
<dbReference type="GO" id="GO:0048731">
    <property type="term" value="P:system development"/>
    <property type="evidence" value="ECO:0007669"/>
    <property type="project" value="TreeGrafter"/>
</dbReference>
<dbReference type="InterPro" id="IPR003441">
    <property type="entry name" value="NAC-dom"/>
</dbReference>
<keyword evidence="3" id="KW-0804">Transcription</keyword>
<evidence type="ECO:0000256" key="3">
    <source>
        <dbReference type="ARBA" id="ARBA00023163"/>
    </source>
</evidence>
<protein>
    <recommendedName>
        <fullName evidence="5">NAC domain-containing protein</fullName>
    </recommendedName>
</protein>
<evidence type="ECO:0000313" key="7">
    <source>
        <dbReference type="Proteomes" id="UP001172457"/>
    </source>
</evidence>
<dbReference type="Proteomes" id="UP001172457">
    <property type="component" value="Chromosome 8"/>
</dbReference>
<dbReference type="GO" id="GO:0006355">
    <property type="term" value="P:regulation of DNA-templated transcription"/>
    <property type="evidence" value="ECO:0007669"/>
    <property type="project" value="InterPro"/>
</dbReference>
<accession>A0AA38VTT2</accession>
<dbReference type="PANTHER" id="PTHR31719">
    <property type="entry name" value="NAC TRANSCRIPTION FACTOR 56"/>
    <property type="match status" value="1"/>
</dbReference>
<dbReference type="Pfam" id="PF02365">
    <property type="entry name" value="NAM"/>
    <property type="match status" value="1"/>
</dbReference>
<dbReference type="Gene3D" id="2.170.150.80">
    <property type="entry name" value="NAC domain"/>
    <property type="match status" value="1"/>
</dbReference>
<reference evidence="6" key="1">
    <citation type="submission" date="2023-03" db="EMBL/GenBank/DDBJ databases">
        <title>Chromosome-scale reference genome and RAD-based genetic map of yellow starthistle (Centaurea solstitialis) reveal putative structural variation and QTLs associated with invader traits.</title>
        <authorList>
            <person name="Reatini B."/>
            <person name="Cang F.A."/>
            <person name="Jiang Q."/>
            <person name="Mckibben M.T.W."/>
            <person name="Barker M.S."/>
            <person name="Rieseberg L.H."/>
            <person name="Dlugosch K.M."/>
        </authorList>
    </citation>
    <scope>NUCLEOTIDE SEQUENCE</scope>
    <source>
        <strain evidence="6">CAN-66</strain>
        <tissue evidence="6">Leaf</tissue>
    </source>
</reference>
<dbReference type="GO" id="GO:0003677">
    <property type="term" value="F:DNA binding"/>
    <property type="evidence" value="ECO:0007669"/>
    <property type="project" value="UniProtKB-KW"/>
</dbReference>
<name>A0AA38VTT2_9ASTR</name>